<feature type="non-terminal residue" evidence="4">
    <location>
        <position position="214"/>
    </location>
</feature>
<dbReference type="RefSeq" id="XP_013869731.1">
    <property type="nucleotide sequence ID" value="XM_014014277.1"/>
</dbReference>
<dbReference type="Proteomes" id="UP000192220">
    <property type="component" value="Unplaced"/>
</dbReference>
<dbReference type="InParanoid" id="A0A2I4BPQ1"/>
<sequence length="214" mass="24572">MDLTEGLSAGTLVTTDNFFTSPRLAERLAGERGVYLLGTMRANRAPRDLPRALLLNADATRYAFKRDVCVVSYARRGAKKKNVLLLTSAPELMRTDHDDDDKPLALRRYNATKGGVDNLDKVTAAYSVRRRTLRWPMALFHNILDVSAYNAFVVWRELRPDWLPGKRDRRRRFMEQLGLELTEAARGGREEQRDPPPRPPRPRVDDKRRPRCSV</sequence>
<dbReference type="InterPro" id="IPR029526">
    <property type="entry name" value="PGBD"/>
</dbReference>
<proteinExistence type="predicted"/>
<dbReference type="KEGG" id="alim:106521631"/>
<name>A0A2I4BPQ1_AUSLI</name>
<reference evidence="4" key="1">
    <citation type="submission" date="2025-08" db="UniProtKB">
        <authorList>
            <consortium name="RefSeq"/>
        </authorList>
    </citation>
    <scope>IDENTIFICATION</scope>
</reference>
<accession>A0A2I4BPQ1</accession>
<dbReference type="STRING" id="52670.A0A2I4BPQ1"/>
<feature type="compositionally biased region" description="Basic and acidic residues" evidence="1">
    <location>
        <begin position="186"/>
        <end position="208"/>
    </location>
</feature>
<dbReference type="OrthoDB" id="9986773at2759"/>
<dbReference type="Pfam" id="PF13843">
    <property type="entry name" value="DDE_Tnp_1_7"/>
    <property type="match status" value="1"/>
</dbReference>
<feature type="domain" description="PiggyBac transposable element-derived protein" evidence="2">
    <location>
        <begin position="1"/>
        <end position="152"/>
    </location>
</feature>
<feature type="region of interest" description="Disordered" evidence="1">
    <location>
        <begin position="181"/>
        <end position="214"/>
    </location>
</feature>
<protein>
    <submittedName>
        <fullName evidence="4">Uncharacterized protein LOC106521631</fullName>
    </submittedName>
</protein>
<evidence type="ECO:0000259" key="2">
    <source>
        <dbReference type="Pfam" id="PF13843"/>
    </source>
</evidence>
<evidence type="ECO:0000313" key="3">
    <source>
        <dbReference type="Proteomes" id="UP000192220"/>
    </source>
</evidence>
<dbReference type="AlphaFoldDB" id="A0A2I4BPQ1"/>
<evidence type="ECO:0000256" key="1">
    <source>
        <dbReference type="SAM" id="MobiDB-lite"/>
    </source>
</evidence>
<organism evidence="3 4">
    <name type="scientific">Austrofundulus limnaeus</name>
    <name type="common">Annual killifish</name>
    <dbReference type="NCBI Taxonomy" id="52670"/>
    <lineage>
        <taxon>Eukaryota</taxon>
        <taxon>Metazoa</taxon>
        <taxon>Chordata</taxon>
        <taxon>Craniata</taxon>
        <taxon>Vertebrata</taxon>
        <taxon>Euteleostomi</taxon>
        <taxon>Actinopterygii</taxon>
        <taxon>Neopterygii</taxon>
        <taxon>Teleostei</taxon>
        <taxon>Neoteleostei</taxon>
        <taxon>Acanthomorphata</taxon>
        <taxon>Ovalentaria</taxon>
        <taxon>Atherinomorphae</taxon>
        <taxon>Cyprinodontiformes</taxon>
        <taxon>Rivulidae</taxon>
        <taxon>Austrofundulus</taxon>
    </lineage>
</organism>
<dbReference type="PANTHER" id="PTHR46599:SF6">
    <property type="entry name" value="DUAL SPECIFICITY PHOSPHATASE 26"/>
    <property type="match status" value="1"/>
</dbReference>
<gene>
    <name evidence="4" type="primary">LOC106521631</name>
</gene>
<dbReference type="PANTHER" id="PTHR46599">
    <property type="entry name" value="PIGGYBAC TRANSPOSABLE ELEMENT-DERIVED PROTEIN 4"/>
    <property type="match status" value="1"/>
</dbReference>
<keyword evidence="3" id="KW-1185">Reference proteome</keyword>
<evidence type="ECO:0000313" key="4">
    <source>
        <dbReference type="RefSeq" id="XP_013869731.1"/>
    </source>
</evidence>
<dbReference type="GeneID" id="106521631"/>